<proteinExistence type="predicted"/>
<evidence type="ECO:0000313" key="3">
    <source>
        <dbReference type="Proteomes" id="UP001430953"/>
    </source>
</evidence>
<sequence length="181" mass="19872">MRGKERDDGRERERKKERPEPPRDEVEGERAKERALKEGAKGRKREGARARRERTGSLARSLARDATNLRRTTRLGYVGGAVIQPNAQVCRRLAGASPECRPPVPSLLLPPFSSCLPRRSGRVPPGCPPASLGPPPRSGRSSPPRPELPAGPRRGTATSPLPSPITARKRKCERTEVRVCV</sequence>
<name>A0AAW2FH16_9HYME</name>
<comment type="caution">
    <text evidence="2">The sequence shown here is derived from an EMBL/GenBank/DDBJ whole genome shotgun (WGS) entry which is preliminary data.</text>
</comment>
<keyword evidence="3" id="KW-1185">Reference proteome</keyword>
<feature type="region of interest" description="Disordered" evidence="1">
    <location>
        <begin position="1"/>
        <end position="77"/>
    </location>
</feature>
<evidence type="ECO:0000256" key="1">
    <source>
        <dbReference type="SAM" id="MobiDB-lite"/>
    </source>
</evidence>
<protein>
    <submittedName>
        <fullName evidence="2">Uncharacterized protein</fullName>
    </submittedName>
</protein>
<organism evidence="2 3">
    <name type="scientific">Cardiocondyla obscurior</name>
    <dbReference type="NCBI Taxonomy" id="286306"/>
    <lineage>
        <taxon>Eukaryota</taxon>
        <taxon>Metazoa</taxon>
        <taxon>Ecdysozoa</taxon>
        <taxon>Arthropoda</taxon>
        <taxon>Hexapoda</taxon>
        <taxon>Insecta</taxon>
        <taxon>Pterygota</taxon>
        <taxon>Neoptera</taxon>
        <taxon>Endopterygota</taxon>
        <taxon>Hymenoptera</taxon>
        <taxon>Apocrita</taxon>
        <taxon>Aculeata</taxon>
        <taxon>Formicoidea</taxon>
        <taxon>Formicidae</taxon>
        <taxon>Myrmicinae</taxon>
        <taxon>Cardiocondyla</taxon>
    </lineage>
</organism>
<dbReference type="AlphaFoldDB" id="A0AAW2FH16"/>
<dbReference type="EMBL" id="JADYXP020000011">
    <property type="protein sequence ID" value="KAL0113909.1"/>
    <property type="molecule type" value="Genomic_DNA"/>
</dbReference>
<feature type="compositionally biased region" description="Low complexity" evidence="1">
    <location>
        <begin position="106"/>
        <end position="118"/>
    </location>
</feature>
<feature type="compositionally biased region" description="Basic and acidic residues" evidence="1">
    <location>
        <begin position="1"/>
        <end position="55"/>
    </location>
</feature>
<dbReference type="Proteomes" id="UP001430953">
    <property type="component" value="Unassembled WGS sequence"/>
</dbReference>
<reference evidence="2 3" key="1">
    <citation type="submission" date="2023-03" db="EMBL/GenBank/DDBJ databases">
        <title>High recombination rates correlate with genetic variation in Cardiocondyla obscurior ants.</title>
        <authorList>
            <person name="Errbii M."/>
        </authorList>
    </citation>
    <scope>NUCLEOTIDE SEQUENCE [LARGE SCALE GENOMIC DNA]</scope>
    <source>
        <strain evidence="2">Alpha-2009</strain>
        <tissue evidence="2">Whole body</tissue>
    </source>
</reference>
<evidence type="ECO:0000313" key="2">
    <source>
        <dbReference type="EMBL" id="KAL0113909.1"/>
    </source>
</evidence>
<accession>A0AAW2FH16</accession>
<feature type="region of interest" description="Disordered" evidence="1">
    <location>
        <begin position="96"/>
        <end position="181"/>
    </location>
</feature>
<feature type="compositionally biased region" description="Pro residues" evidence="1">
    <location>
        <begin position="125"/>
        <end position="149"/>
    </location>
</feature>
<gene>
    <name evidence="2" type="ORF">PUN28_011323</name>
</gene>